<dbReference type="Pfam" id="PF05228">
    <property type="entry name" value="CHASE4"/>
    <property type="match status" value="1"/>
</dbReference>
<dbReference type="NCBIfam" id="TIGR00229">
    <property type="entry name" value="sensory_box"/>
    <property type="match status" value="1"/>
</dbReference>
<evidence type="ECO:0000313" key="5">
    <source>
        <dbReference type="Proteomes" id="UP000826709"/>
    </source>
</evidence>
<dbReference type="AlphaFoldDB" id="A0A8G1EEI6"/>
<protein>
    <submittedName>
        <fullName evidence="4">PAS domain S-box protein</fullName>
    </submittedName>
</protein>
<feature type="coiled-coil region" evidence="1">
    <location>
        <begin position="331"/>
        <end position="365"/>
    </location>
</feature>
<keyword evidence="1" id="KW-0175">Coiled coil</keyword>
<dbReference type="Proteomes" id="UP000826709">
    <property type="component" value="Chromosome"/>
</dbReference>
<dbReference type="PANTHER" id="PTHR44757">
    <property type="entry name" value="DIGUANYLATE CYCLASE DGCP"/>
    <property type="match status" value="1"/>
</dbReference>
<evidence type="ECO:0000256" key="1">
    <source>
        <dbReference type="SAM" id="Coils"/>
    </source>
</evidence>
<organism evidence="4 5">
    <name type="scientific">Methanofollis formosanus</name>
    <dbReference type="NCBI Taxonomy" id="299308"/>
    <lineage>
        <taxon>Archaea</taxon>
        <taxon>Methanobacteriati</taxon>
        <taxon>Methanobacteriota</taxon>
        <taxon>Stenosarchaea group</taxon>
        <taxon>Methanomicrobia</taxon>
        <taxon>Methanomicrobiales</taxon>
        <taxon>Methanomicrobiaceae</taxon>
        <taxon>Methanofollis</taxon>
    </lineage>
</organism>
<dbReference type="InterPro" id="IPR007892">
    <property type="entry name" value="CHASE4"/>
</dbReference>
<dbReference type="SMART" id="SM00091">
    <property type="entry name" value="PAS"/>
    <property type="match status" value="1"/>
</dbReference>
<dbReference type="SUPFAM" id="SSF55785">
    <property type="entry name" value="PYP-like sensor domain (PAS domain)"/>
    <property type="match status" value="1"/>
</dbReference>
<dbReference type="KEGG" id="mfk:E2N92_01305"/>
<evidence type="ECO:0000259" key="3">
    <source>
        <dbReference type="PROSITE" id="PS50885"/>
    </source>
</evidence>
<keyword evidence="5" id="KW-1185">Reference proteome</keyword>
<proteinExistence type="predicted"/>
<dbReference type="InterPro" id="IPR003660">
    <property type="entry name" value="HAMP_dom"/>
</dbReference>
<reference evidence="4" key="2">
    <citation type="submission" date="2019-03" db="EMBL/GenBank/DDBJ databases">
        <authorList>
            <person name="Chen S.-C."/>
            <person name="Wu S.-Y."/>
            <person name="Lai M.-C."/>
        </authorList>
    </citation>
    <scope>NUCLEOTIDE SEQUENCE</scope>
    <source>
        <strain evidence="4">ML15</strain>
    </source>
</reference>
<feature type="transmembrane region" description="Helical" evidence="2">
    <location>
        <begin position="265"/>
        <end position="288"/>
    </location>
</feature>
<gene>
    <name evidence="4" type="ORF">E2N92_01305</name>
</gene>
<dbReference type="Pfam" id="PF13188">
    <property type="entry name" value="PAS_8"/>
    <property type="match status" value="1"/>
</dbReference>
<sequence length="562" mass="63164">MKLRTHVALVIVLITLSLISGIVLASHYLLLEDLDDVEKAAVERACDLLESHIDSEVQNLGLLAGDYATWDETYTHLGYAETSDFEYHFLNETFIESQIDWLLIFDRNEMLIVHLSFGEVNETPDRQILLSETRRLNLTAVDESTEGIVVLPQGPSIVAAAPVLRGSGAGPQVGTLVMGRQLDREMVQQISDAAMMPISLVSPGERTTFSVAHPGSRVTNRTEIGISADRKNISGVITVPGLRGSPDFIVMIDLPRDLYFGGLDAIYTFVLLIIFISSIGGILIILILDRSLISHFRRMSAVVEAVRADRDYSRRLPVGKVKEMNLLASSVNELFADLENHLAERENYEQTIRQSEERYHTLFESAKDAICIIDRERIIDCNSMTAEMLGRRKGSMIQTSPLAYGPDQQPDGRRSKEVLDAYIARAYNGESPCFEWQYLTIDGVPLDVEVTLSRFDLTSGSYLLAINRDISERKQLEQLKSEAFARIEENLEQFAVLNDEIRNPLQVIQALTELNGGDDAEAVLRQVRAINEIVDELDRGYIESDKVREFLRKHYQIGENEE</sequence>
<dbReference type="RefSeq" id="WP_220681900.1">
    <property type="nucleotide sequence ID" value="NZ_CP037968.1"/>
</dbReference>
<evidence type="ECO:0000256" key="2">
    <source>
        <dbReference type="SAM" id="Phobius"/>
    </source>
</evidence>
<evidence type="ECO:0000313" key="4">
    <source>
        <dbReference type="EMBL" id="QYZ78163.1"/>
    </source>
</evidence>
<keyword evidence="2" id="KW-0472">Membrane</keyword>
<dbReference type="EMBL" id="CP037968">
    <property type="protein sequence ID" value="QYZ78163.1"/>
    <property type="molecule type" value="Genomic_DNA"/>
</dbReference>
<feature type="domain" description="HAMP" evidence="3">
    <location>
        <begin position="290"/>
        <end position="343"/>
    </location>
</feature>
<dbReference type="Gene3D" id="3.30.450.20">
    <property type="entry name" value="PAS domain"/>
    <property type="match status" value="1"/>
</dbReference>
<dbReference type="Gene3D" id="6.10.340.10">
    <property type="match status" value="1"/>
</dbReference>
<dbReference type="CDD" id="cd00130">
    <property type="entry name" value="PAS"/>
    <property type="match status" value="1"/>
</dbReference>
<dbReference type="OrthoDB" id="106933at2157"/>
<dbReference type="GO" id="GO:0016020">
    <property type="term" value="C:membrane"/>
    <property type="evidence" value="ECO:0007669"/>
    <property type="project" value="InterPro"/>
</dbReference>
<keyword evidence="2" id="KW-0812">Transmembrane</keyword>
<dbReference type="GO" id="GO:0007165">
    <property type="term" value="P:signal transduction"/>
    <property type="evidence" value="ECO:0007669"/>
    <property type="project" value="InterPro"/>
</dbReference>
<keyword evidence="2" id="KW-1133">Transmembrane helix</keyword>
<accession>A0A8G1EEI6</accession>
<dbReference type="InterPro" id="IPR035965">
    <property type="entry name" value="PAS-like_dom_sf"/>
</dbReference>
<reference evidence="4" key="1">
    <citation type="journal article" date="2005" name="Int. J. Syst. Evol. Microbiol.">
        <title>Methanofollis formosanus sp. nov., isolated from a fish pond.</title>
        <authorList>
            <person name="Wu S.Y."/>
            <person name="Chen S.C."/>
            <person name="Lai M.C."/>
        </authorList>
    </citation>
    <scope>NUCLEOTIDE SEQUENCE</scope>
    <source>
        <strain evidence="4">ML15</strain>
    </source>
</reference>
<dbReference type="InterPro" id="IPR000014">
    <property type="entry name" value="PAS"/>
</dbReference>
<dbReference type="InterPro" id="IPR052155">
    <property type="entry name" value="Biofilm_reg_signaling"/>
</dbReference>
<dbReference type="PROSITE" id="PS50885">
    <property type="entry name" value="HAMP"/>
    <property type="match status" value="1"/>
</dbReference>
<dbReference type="PANTHER" id="PTHR44757:SF2">
    <property type="entry name" value="BIOFILM ARCHITECTURE MAINTENANCE PROTEIN MBAA"/>
    <property type="match status" value="1"/>
</dbReference>
<name>A0A8G1EEI6_9EURY</name>